<evidence type="ECO:0000256" key="2">
    <source>
        <dbReference type="ARBA" id="ARBA00012438"/>
    </source>
</evidence>
<dbReference type="EMBL" id="BAABJQ010000042">
    <property type="protein sequence ID" value="GAA5200353.1"/>
    <property type="molecule type" value="Genomic_DNA"/>
</dbReference>
<dbReference type="Gene3D" id="3.30.565.10">
    <property type="entry name" value="Histidine kinase-like ATPase, C-terminal domain"/>
    <property type="match status" value="1"/>
</dbReference>
<sequence>MPVVPGSRRMVAPVRRLVATALCLRMAGLALAAAPVFALAVLVGALTGPTLGPPTARATRWLPDLVRRLSARPGTATIARPYRTEPAGGRGMAGYRARVAWMWTDPATWRDLAWLAAEPVVGTVLLLPGVAVLFAWIGLLVPGVEGWAGRLYGFDGAPLDAASAVAGALLIVLGVLLAPAALGWHARWCARLLAPTDAARLRLERDRLARRVDRLSASRADATDYQATELRRIERDLHDGAQARLAAVAITLGAAEQLLDTDPGRARELYGRARQSTQTALEELRDLVNGIHPPVLAERGLADALRSLVLESGLRVTVVGDLPGRPPDPVCSAAYFTTCELIANVAKHAGGAEARVEIEHRDGQLRLTVRDDGPGGADPARGNGLAGIGRRLGTFDGTLRLTSPAGGPTIAVVEVPCELSSPKTTNC</sequence>
<keyword evidence="14" id="KW-1185">Reference proteome</keyword>
<evidence type="ECO:0000313" key="14">
    <source>
        <dbReference type="Proteomes" id="UP001501570"/>
    </source>
</evidence>
<keyword evidence="9" id="KW-0472">Membrane</keyword>
<organism evidence="13 14">
    <name type="scientific">Rugosimonospora acidiphila</name>
    <dbReference type="NCBI Taxonomy" id="556531"/>
    <lineage>
        <taxon>Bacteria</taxon>
        <taxon>Bacillati</taxon>
        <taxon>Actinomycetota</taxon>
        <taxon>Actinomycetes</taxon>
        <taxon>Micromonosporales</taxon>
        <taxon>Micromonosporaceae</taxon>
        <taxon>Rugosimonospora</taxon>
    </lineage>
</organism>
<dbReference type="SUPFAM" id="SSF55874">
    <property type="entry name" value="ATPase domain of HSP90 chaperone/DNA topoisomerase II/histidine kinase"/>
    <property type="match status" value="1"/>
</dbReference>
<reference evidence="14" key="1">
    <citation type="journal article" date="2019" name="Int. J. Syst. Evol. Microbiol.">
        <title>The Global Catalogue of Microorganisms (GCM) 10K type strain sequencing project: providing services to taxonomists for standard genome sequencing and annotation.</title>
        <authorList>
            <consortium name="The Broad Institute Genomics Platform"/>
            <consortium name="The Broad Institute Genome Sequencing Center for Infectious Disease"/>
            <person name="Wu L."/>
            <person name="Ma J."/>
        </authorList>
    </citation>
    <scope>NUCLEOTIDE SEQUENCE [LARGE SCALE GENOMIC DNA]</scope>
    <source>
        <strain evidence="14">JCM 18304</strain>
    </source>
</reference>
<evidence type="ECO:0000256" key="4">
    <source>
        <dbReference type="ARBA" id="ARBA00022679"/>
    </source>
</evidence>
<keyword evidence="9" id="KW-0812">Transmembrane</keyword>
<feature type="domain" description="Putative sensor" evidence="12">
    <location>
        <begin position="24"/>
        <end position="193"/>
    </location>
</feature>
<dbReference type="PANTHER" id="PTHR24421">
    <property type="entry name" value="NITRATE/NITRITE SENSOR PROTEIN NARX-RELATED"/>
    <property type="match status" value="1"/>
</dbReference>
<dbReference type="InterPro" id="IPR050482">
    <property type="entry name" value="Sensor_HK_TwoCompSys"/>
</dbReference>
<evidence type="ECO:0000256" key="7">
    <source>
        <dbReference type="ARBA" id="ARBA00022840"/>
    </source>
</evidence>
<keyword evidence="10" id="KW-0732">Signal</keyword>
<evidence type="ECO:0000256" key="5">
    <source>
        <dbReference type="ARBA" id="ARBA00022741"/>
    </source>
</evidence>
<comment type="catalytic activity">
    <reaction evidence="1">
        <text>ATP + protein L-histidine = ADP + protein N-phospho-L-histidine.</text>
        <dbReference type="EC" id="2.7.13.3"/>
    </reaction>
</comment>
<keyword evidence="3" id="KW-0597">Phosphoprotein</keyword>
<keyword evidence="4" id="KW-0808">Transferase</keyword>
<accession>A0ABP9SSM2</accession>
<gene>
    <name evidence="13" type="ORF">GCM10023322_78090</name>
</gene>
<evidence type="ECO:0000256" key="1">
    <source>
        <dbReference type="ARBA" id="ARBA00000085"/>
    </source>
</evidence>
<keyword evidence="8" id="KW-0902">Two-component regulatory system</keyword>
<dbReference type="RefSeq" id="WP_345638439.1">
    <property type="nucleotide sequence ID" value="NZ_BAABJQ010000042.1"/>
</dbReference>
<dbReference type="InterPro" id="IPR011712">
    <property type="entry name" value="Sig_transdc_His_kin_sub3_dim/P"/>
</dbReference>
<proteinExistence type="predicted"/>
<dbReference type="PANTHER" id="PTHR24421:SF10">
    <property type="entry name" value="NITRATE_NITRITE SENSOR PROTEIN NARQ"/>
    <property type="match status" value="1"/>
</dbReference>
<keyword evidence="5" id="KW-0547">Nucleotide-binding</keyword>
<protein>
    <recommendedName>
        <fullName evidence="2">histidine kinase</fullName>
        <ecNumber evidence="2">2.7.13.3</ecNumber>
    </recommendedName>
</protein>
<dbReference type="Proteomes" id="UP001501570">
    <property type="component" value="Unassembled WGS sequence"/>
</dbReference>
<evidence type="ECO:0000313" key="13">
    <source>
        <dbReference type="EMBL" id="GAA5200353.1"/>
    </source>
</evidence>
<feature type="chain" id="PRO_5047202172" description="histidine kinase" evidence="10">
    <location>
        <begin position="33"/>
        <end position="427"/>
    </location>
</feature>
<dbReference type="InterPro" id="IPR025828">
    <property type="entry name" value="Put_sensor_dom"/>
</dbReference>
<comment type="caution">
    <text evidence="13">The sequence shown here is derived from an EMBL/GenBank/DDBJ whole genome shotgun (WGS) entry which is preliminary data.</text>
</comment>
<feature type="signal peptide" evidence="10">
    <location>
        <begin position="1"/>
        <end position="32"/>
    </location>
</feature>
<dbReference type="Pfam" id="PF13796">
    <property type="entry name" value="Sensor"/>
    <property type="match status" value="1"/>
</dbReference>
<evidence type="ECO:0000256" key="8">
    <source>
        <dbReference type="ARBA" id="ARBA00023012"/>
    </source>
</evidence>
<evidence type="ECO:0000256" key="9">
    <source>
        <dbReference type="SAM" id="Phobius"/>
    </source>
</evidence>
<evidence type="ECO:0000256" key="6">
    <source>
        <dbReference type="ARBA" id="ARBA00022777"/>
    </source>
</evidence>
<evidence type="ECO:0000259" key="12">
    <source>
        <dbReference type="Pfam" id="PF13796"/>
    </source>
</evidence>
<dbReference type="EC" id="2.7.13.3" evidence="2"/>
<dbReference type="Pfam" id="PF07730">
    <property type="entry name" value="HisKA_3"/>
    <property type="match status" value="1"/>
</dbReference>
<name>A0ABP9SSM2_9ACTN</name>
<evidence type="ECO:0000256" key="10">
    <source>
        <dbReference type="SAM" id="SignalP"/>
    </source>
</evidence>
<keyword evidence="9" id="KW-1133">Transmembrane helix</keyword>
<dbReference type="InterPro" id="IPR036890">
    <property type="entry name" value="HATPase_C_sf"/>
</dbReference>
<evidence type="ECO:0000259" key="11">
    <source>
        <dbReference type="Pfam" id="PF07730"/>
    </source>
</evidence>
<dbReference type="Gene3D" id="1.20.5.1930">
    <property type="match status" value="1"/>
</dbReference>
<feature type="domain" description="Signal transduction histidine kinase subgroup 3 dimerisation and phosphoacceptor" evidence="11">
    <location>
        <begin position="229"/>
        <end position="296"/>
    </location>
</feature>
<keyword evidence="6" id="KW-0418">Kinase</keyword>
<dbReference type="CDD" id="cd16917">
    <property type="entry name" value="HATPase_UhpB-NarQ-NarX-like"/>
    <property type="match status" value="1"/>
</dbReference>
<feature type="transmembrane region" description="Helical" evidence="9">
    <location>
        <begin position="120"/>
        <end position="141"/>
    </location>
</feature>
<keyword evidence="7" id="KW-0067">ATP-binding</keyword>
<evidence type="ECO:0000256" key="3">
    <source>
        <dbReference type="ARBA" id="ARBA00022553"/>
    </source>
</evidence>
<feature type="transmembrane region" description="Helical" evidence="9">
    <location>
        <begin position="161"/>
        <end position="184"/>
    </location>
</feature>